<accession>A0ABD0TDD9</accession>
<name>A0ABD0TDD9_LOXSC</name>
<gene>
    <name evidence="2" type="ORF">ABMA28_015829</name>
</gene>
<dbReference type="PROSITE" id="PS51257">
    <property type="entry name" value="PROKAR_LIPOPROTEIN"/>
    <property type="match status" value="1"/>
</dbReference>
<feature type="signal peptide" evidence="1">
    <location>
        <begin position="1"/>
        <end position="20"/>
    </location>
</feature>
<comment type="caution">
    <text evidence="2">The sequence shown here is derived from an EMBL/GenBank/DDBJ whole genome shotgun (WGS) entry which is preliminary data.</text>
</comment>
<evidence type="ECO:0000313" key="2">
    <source>
        <dbReference type="EMBL" id="KAL0840630.1"/>
    </source>
</evidence>
<feature type="chain" id="PRO_5044778292" evidence="1">
    <location>
        <begin position="21"/>
        <end position="216"/>
    </location>
</feature>
<dbReference type="InterPro" id="IPR029034">
    <property type="entry name" value="Cystine-knot_cytokine"/>
</dbReference>
<protein>
    <submittedName>
        <fullName evidence="2">Uncharacterized protein</fullName>
    </submittedName>
</protein>
<keyword evidence="1" id="KW-0732">Signal</keyword>
<dbReference type="AlphaFoldDB" id="A0ABD0TDD9"/>
<dbReference type="PANTHER" id="PTHR41153:SF2">
    <property type="entry name" value="RE41427P"/>
    <property type="match status" value="1"/>
</dbReference>
<dbReference type="Gene3D" id="2.10.90.10">
    <property type="entry name" value="Cystine-knot cytokines"/>
    <property type="match status" value="1"/>
</dbReference>
<evidence type="ECO:0000313" key="3">
    <source>
        <dbReference type="Proteomes" id="UP001549921"/>
    </source>
</evidence>
<proteinExistence type="predicted"/>
<reference evidence="2 3" key="1">
    <citation type="submission" date="2024-06" db="EMBL/GenBank/DDBJ databases">
        <title>A chromosome-level genome assembly of beet webworm, Loxostege sticticalis.</title>
        <authorList>
            <person name="Zhang Y."/>
        </authorList>
    </citation>
    <scope>NUCLEOTIDE SEQUENCE [LARGE SCALE GENOMIC DNA]</scope>
    <source>
        <strain evidence="2">AQ028</strain>
        <tissue evidence="2">Male pupae</tissue>
    </source>
</reference>
<sequence>MCLRNLSVYVHLMLLACCIATDCGPRLKYAWGDALQGSDCPGPDGNPYPRHLVNRAVKTGPWGQTRQGRSAKTLDPALMRRALLDAHQGYAEGSAKVENGNRTGRGISMPSLTPAHTSSCGGARLCRSRYNTTAPMYGVSLTSGQPVTIVQKFPDLLQQVVFEVCESSECSLVRGSCTQTYIPYLFLVLPLGPVTLTGQDYVLVESGCVCRPDPMP</sequence>
<evidence type="ECO:0000256" key="1">
    <source>
        <dbReference type="SAM" id="SignalP"/>
    </source>
</evidence>
<dbReference type="Proteomes" id="UP001549921">
    <property type="component" value="Unassembled WGS sequence"/>
</dbReference>
<dbReference type="SUPFAM" id="SSF57501">
    <property type="entry name" value="Cystine-knot cytokines"/>
    <property type="match status" value="1"/>
</dbReference>
<dbReference type="PANTHER" id="PTHR41153">
    <property type="entry name" value="RE41427P"/>
    <property type="match status" value="1"/>
</dbReference>
<dbReference type="EMBL" id="JBEDNZ010000007">
    <property type="protein sequence ID" value="KAL0840630.1"/>
    <property type="molecule type" value="Genomic_DNA"/>
</dbReference>
<organism evidence="2 3">
    <name type="scientific">Loxostege sticticalis</name>
    <name type="common">Beet webworm moth</name>
    <dbReference type="NCBI Taxonomy" id="481309"/>
    <lineage>
        <taxon>Eukaryota</taxon>
        <taxon>Metazoa</taxon>
        <taxon>Ecdysozoa</taxon>
        <taxon>Arthropoda</taxon>
        <taxon>Hexapoda</taxon>
        <taxon>Insecta</taxon>
        <taxon>Pterygota</taxon>
        <taxon>Neoptera</taxon>
        <taxon>Endopterygota</taxon>
        <taxon>Lepidoptera</taxon>
        <taxon>Glossata</taxon>
        <taxon>Ditrysia</taxon>
        <taxon>Pyraloidea</taxon>
        <taxon>Crambidae</taxon>
        <taxon>Pyraustinae</taxon>
        <taxon>Loxostege</taxon>
    </lineage>
</organism>